<name>A0A0F8XI11_9ZZZZ</name>
<dbReference type="PANTHER" id="PTHR30093:SF44">
    <property type="entry name" value="TYPE II SECRETION SYSTEM CORE PROTEIN G"/>
    <property type="match status" value="1"/>
</dbReference>
<dbReference type="AlphaFoldDB" id="A0A0F8XI11"/>
<organism evidence="7">
    <name type="scientific">marine sediment metagenome</name>
    <dbReference type="NCBI Taxonomy" id="412755"/>
    <lineage>
        <taxon>unclassified sequences</taxon>
        <taxon>metagenomes</taxon>
        <taxon>ecological metagenomes</taxon>
    </lineage>
</organism>
<dbReference type="GO" id="GO:0015627">
    <property type="term" value="C:type II protein secretion system complex"/>
    <property type="evidence" value="ECO:0007669"/>
    <property type="project" value="InterPro"/>
</dbReference>
<keyword evidence="2" id="KW-0488">Methylation</keyword>
<keyword evidence="3" id="KW-0812">Transmembrane</keyword>
<dbReference type="PANTHER" id="PTHR30093">
    <property type="entry name" value="GENERAL SECRETION PATHWAY PROTEIN G"/>
    <property type="match status" value="1"/>
</dbReference>
<dbReference type="SUPFAM" id="SSF54523">
    <property type="entry name" value="Pili subunits"/>
    <property type="match status" value="1"/>
</dbReference>
<dbReference type="InterPro" id="IPR010054">
    <property type="entry name" value="Type2_sec_GspG"/>
</dbReference>
<reference evidence="7" key="1">
    <citation type="journal article" date="2015" name="Nature">
        <title>Complex archaea that bridge the gap between prokaryotes and eukaryotes.</title>
        <authorList>
            <person name="Spang A."/>
            <person name="Saw J.H."/>
            <person name="Jorgensen S.L."/>
            <person name="Zaremba-Niedzwiedzka K."/>
            <person name="Martijn J."/>
            <person name="Lind A.E."/>
            <person name="van Eijk R."/>
            <person name="Schleper C."/>
            <person name="Guy L."/>
            <person name="Ettema T.J."/>
        </authorList>
    </citation>
    <scope>NUCLEOTIDE SEQUENCE</scope>
</reference>
<dbReference type="InterPro" id="IPR013545">
    <property type="entry name" value="T2SS_protein-GspG_C"/>
</dbReference>
<dbReference type="EMBL" id="LAZR01062851">
    <property type="protein sequence ID" value="KKK60675.1"/>
    <property type="molecule type" value="Genomic_DNA"/>
</dbReference>
<evidence type="ECO:0000256" key="4">
    <source>
        <dbReference type="ARBA" id="ARBA00022989"/>
    </source>
</evidence>
<dbReference type="GO" id="GO:0015628">
    <property type="term" value="P:protein secretion by the type II secretion system"/>
    <property type="evidence" value="ECO:0007669"/>
    <property type="project" value="InterPro"/>
</dbReference>
<dbReference type="Pfam" id="PF07963">
    <property type="entry name" value="N_methyl"/>
    <property type="match status" value="1"/>
</dbReference>
<keyword evidence="4" id="KW-1133">Transmembrane helix</keyword>
<dbReference type="InterPro" id="IPR045584">
    <property type="entry name" value="Pilin-like"/>
</dbReference>
<sequence>MRKRSGFTLMEMILVVVIIGLLAALVLPRVVGWGKKARVVATSAQIASFKTALGGFERACGRFPTTGEGLLALVSRPPGLPSDAEWERFLDESTVPKDAWAREFIYRCPGSINTDGYDLLSAGYDGQEGTDDDIGNSIRR</sequence>
<comment type="subcellular location">
    <subcellularLocation>
        <location evidence="1">Membrane</location>
        <topology evidence="1">Single-pass membrane protein</topology>
    </subcellularLocation>
</comment>
<comment type="caution">
    <text evidence="7">The sequence shown here is derived from an EMBL/GenBank/DDBJ whole genome shotgun (WGS) entry which is preliminary data.</text>
</comment>
<dbReference type="InterPro" id="IPR012902">
    <property type="entry name" value="N_methyl_site"/>
</dbReference>
<evidence type="ECO:0000256" key="3">
    <source>
        <dbReference type="ARBA" id="ARBA00022692"/>
    </source>
</evidence>
<dbReference type="GO" id="GO:0016020">
    <property type="term" value="C:membrane"/>
    <property type="evidence" value="ECO:0007669"/>
    <property type="project" value="UniProtKB-SubCell"/>
</dbReference>
<evidence type="ECO:0000256" key="5">
    <source>
        <dbReference type="ARBA" id="ARBA00023136"/>
    </source>
</evidence>
<evidence type="ECO:0000259" key="6">
    <source>
        <dbReference type="Pfam" id="PF08334"/>
    </source>
</evidence>
<dbReference type="Pfam" id="PF08334">
    <property type="entry name" value="T2SSG"/>
    <property type="match status" value="1"/>
</dbReference>
<accession>A0A0F8XI11</accession>
<keyword evidence="5" id="KW-0472">Membrane</keyword>
<evidence type="ECO:0000256" key="1">
    <source>
        <dbReference type="ARBA" id="ARBA00004167"/>
    </source>
</evidence>
<evidence type="ECO:0000256" key="2">
    <source>
        <dbReference type="ARBA" id="ARBA00022481"/>
    </source>
</evidence>
<evidence type="ECO:0000313" key="7">
    <source>
        <dbReference type="EMBL" id="KKK60675.1"/>
    </source>
</evidence>
<gene>
    <name evidence="7" type="ORF">LCGC14_3021990</name>
</gene>
<dbReference type="NCBIfam" id="TIGR01710">
    <property type="entry name" value="typeII_sec_gspG"/>
    <property type="match status" value="1"/>
</dbReference>
<feature type="domain" description="Type II secretion system protein GspG C-terminal" evidence="6">
    <location>
        <begin position="30"/>
        <end position="136"/>
    </location>
</feature>
<dbReference type="Gene3D" id="3.30.700.10">
    <property type="entry name" value="Glycoprotein, Type 4 Pilin"/>
    <property type="match status" value="1"/>
</dbReference>
<protein>
    <recommendedName>
        <fullName evidence="6">Type II secretion system protein GspG C-terminal domain-containing protein</fullName>
    </recommendedName>
</protein>
<proteinExistence type="predicted"/>
<dbReference type="NCBIfam" id="TIGR02532">
    <property type="entry name" value="IV_pilin_GFxxxE"/>
    <property type="match status" value="1"/>
</dbReference>